<feature type="transmembrane region" description="Helical" evidence="1">
    <location>
        <begin position="239"/>
        <end position="259"/>
    </location>
</feature>
<keyword evidence="1" id="KW-0812">Transmembrane</keyword>
<sequence>MGQFAQAGRLYTKLLRQDRGKIAGWLLLLAGIFIVVAAKFVSIYGTAAEIATIAGTLRSKAMVSLMGPVPGGKLSTAIIFSSEMLVFWALFLVIFNYLLAVAASRGQEENGLTEILVGGYPVGRRAPLLAAFWELATADLLFVVLTILGLEFAKMPGSSTEGNILFAVVMGAAGLSFGTVTLAFAQIFQDSRTVFLWSYSFLGLAYLMRMLTDVTKPAWTWLSPLGWVEKTKIYTANDWLPFFLLLAFTVFVLGLSLYLQGIRDVGAGLLRPEVRAKSSRQLRGPATLLLRQEKSATVIWLFWMFALGGMYGSVFDSIGKVANQTPMVQKLLGPGGIAHLQKEQLLSFIGVLGIIMSVLGAVAGALLVARLYREEKGQLISLELAKPVSRTRLFVIYSLAGVLLTTVLIFAAMMGIMFAGNAVLAHPLASRYFLQTFVAVLPAAWVFVGLMALLVGLAPKLNSVVWVYLLASFMLAYLGPLADLPKWAQKIAPFYWAKDVPKESIPQTPLLLLLAVTVCLFIVGAFSYNKRDLN</sequence>
<evidence type="ECO:0000313" key="3">
    <source>
        <dbReference type="Proteomes" id="UP000286848"/>
    </source>
</evidence>
<feature type="transmembrane region" description="Helical" evidence="1">
    <location>
        <begin position="393"/>
        <end position="420"/>
    </location>
</feature>
<keyword evidence="3" id="KW-1185">Reference proteome</keyword>
<feature type="transmembrane region" description="Helical" evidence="1">
    <location>
        <begin position="345"/>
        <end position="372"/>
    </location>
</feature>
<keyword evidence="1" id="KW-1133">Transmembrane helix</keyword>
<evidence type="ECO:0000256" key="1">
    <source>
        <dbReference type="SAM" id="Phobius"/>
    </source>
</evidence>
<dbReference type="AlphaFoldDB" id="A0A401ITA2"/>
<evidence type="ECO:0000313" key="2">
    <source>
        <dbReference type="EMBL" id="GBG94756.1"/>
    </source>
</evidence>
<feature type="transmembrane region" description="Helical" evidence="1">
    <location>
        <begin position="128"/>
        <end position="152"/>
    </location>
</feature>
<comment type="caution">
    <text evidence="2">The sequence shown here is derived from an EMBL/GenBank/DDBJ whole genome shotgun (WGS) entry which is preliminary data.</text>
</comment>
<proteinExistence type="predicted"/>
<keyword evidence="1" id="KW-0472">Membrane</keyword>
<feature type="transmembrane region" description="Helical" evidence="1">
    <location>
        <begin position="164"/>
        <end position="187"/>
    </location>
</feature>
<protein>
    <submittedName>
        <fullName evidence="2">ABC transporter permease protein</fullName>
    </submittedName>
</protein>
<dbReference type="OrthoDB" id="2014935at2"/>
<feature type="transmembrane region" description="Helical" evidence="1">
    <location>
        <begin position="510"/>
        <end position="528"/>
    </location>
</feature>
<name>A0A401ITA2_9LACO</name>
<feature type="transmembrane region" description="Helical" evidence="1">
    <location>
        <begin position="464"/>
        <end position="482"/>
    </location>
</feature>
<feature type="transmembrane region" description="Helical" evidence="1">
    <location>
        <begin position="74"/>
        <end position="99"/>
    </location>
</feature>
<dbReference type="EMBL" id="BFFP01000017">
    <property type="protein sequence ID" value="GBG94756.1"/>
    <property type="molecule type" value="Genomic_DNA"/>
</dbReference>
<reference evidence="2 3" key="1">
    <citation type="journal article" date="2019" name="Int. J. Syst. Evol. Microbiol.">
        <title>Lactobacillus salitolerans sp. nov., a novel lactic acid bacterium isolated from spent mushroom substrates.</title>
        <authorList>
            <person name="Tohno M."/>
            <person name="Tanizawa Y."/>
            <person name="Kojima Y."/>
            <person name="Sakamoto M."/>
            <person name="Nakamura Y."/>
            <person name="Ohkuma M."/>
            <person name="Kobayashi H."/>
        </authorList>
    </citation>
    <scope>NUCLEOTIDE SEQUENCE [LARGE SCALE GENOMIC DNA]</scope>
    <source>
        <strain evidence="2 3">YK43</strain>
    </source>
</reference>
<feature type="transmembrane region" description="Helical" evidence="1">
    <location>
        <begin position="22"/>
        <end position="54"/>
    </location>
</feature>
<accession>A0A401ITA2</accession>
<organism evidence="2 3">
    <name type="scientific">Ligilactobacillus salitolerans</name>
    <dbReference type="NCBI Taxonomy" id="1808352"/>
    <lineage>
        <taxon>Bacteria</taxon>
        <taxon>Bacillati</taxon>
        <taxon>Bacillota</taxon>
        <taxon>Bacilli</taxon>
        <taxon>Lactobacillales</taxon>
        <taxon>Lactobacillaceae</taxon>
        <taxon>Ligilactobacillus</taxon>
    </lineage>
</organism>
<feature type="transmembrane region" description="Helical" evidence="1">
    <location>
        <begin position="194"/>
        <end position="212"/>
    </location>
</feature>
<dbReference type="Proteomes" id="UP000286848">
    <property type="component" value="Unassembled WGS sequence"/>
</dbReference>
<dbReference type="RefSeq" id="WP_124976461.1">
    <property type="nucleotide sequence ID" value="NZ_BFFP01000017.1"/>
</dbReference>
<feature type="transmembrane region" description="Helical" evidence="1">
    <location>
        <begin position="298"/>
        <end position="318"/>
    </location>
</feature>
<feature type="transmembrane region" description="Helical" evidence="1">
    <location>
        <begin position="432"/>
        <end position="457"/>
    </location>
</feature>
<gene>
    <name evidence="2" type="ORF">LFYK43_12150</name>
</gene>